<reference evidence="2" key="1">
    <citation type="journal article" date="2022" name="Mol. Ecol. Resour.">
        <title>The genomes of chicory, endive, great burdock and yacon provide insights into Asteraceae palaeo-polyploidization history and plant inulin production.</title>
        <authorList>
            <person name="Fan W."/>
            <person name="Wang S."/>
            <person name="Wang H."/>
            <person name="Wang A."/>
            <person name="Jiang F."/>
            <person name="Liu H."/>
            <person name="Zhao H."/>
            <person name="Xu D."/>
            <person name="Zhang Y."/>
        </authorList>
    </citation>
    <scope>NUCLEOTIDE SEQUENCE [LARGE SCALE GENOMIC DNA]</scope>
    <source>
        <strain evidence="2">cv. Yunnan</strain>
    </source>
</reference>
<gene>
    <name evidence="1" type="ORF">L1987_23891</name>
</gene>
<dbReference type="Proteomes" id="UP001056120">
    <property type="component" value="Linkage Group LG08"/>
</dbReference>
<proteinExistence type="predicted"/>
<protein>
    <submittedName>
        <fullName evidence="1">Uncharacterized protein</fullName>
    </submittedName>
</protein>
<evidence type="ECO:0000313" key="1">
    <source>
        <dbReference type="EMBL" id="KAI3807953.1"/>
    </source>
</evidence>
<organism evidence="1 2">
    <name type="scientific">Smallanthus sonchifolius</name>
    <dbReference type="NCBI Taxonomy" id="185202"/>
    <lineage>
        <taxon>Eukaryota</taxon>
        <taxon>Viridiplantae</taxon>
        <taxon>Streptophyta</taxon>
        <taxon>Embryophyta</taxon>
        <taxon>Tracheophyta</taxon>
        <taxon>Spermatophyta</taxon>
        <taxon>Magnoliopsida</taxon>
        <taxon>eudicotyledons</taxon>
        <taxon>Gunneridae</taxon>
        <taxon>Pentapetalae</taxon>
        <taxon>asterids</taxon>
        <taxon>campanulids</taxon>
        <taxon>Asterales</taxon>
        <taxon>Asteraceae</taxon>
        <taxon>Asteroideae</taxon>
        <taxon>Heliantheae alliance</taxon>
        <taxon>Millerieae</taxon>
        <taxon>Smallanthus</taxon>
    </lineage>
</organism>
<dbReference type="EMBL" id="CM042025">
    <property type="protein sequence ID" value="KAI3807953.1"/>
    <property type="molecule type" value="Genomic_DNA"/>
</dbReference>
<accession>A0ACB9II62</accession>
<evidence type="ECO:0000313" key="2">
    <source>
        <dbReference type="Proteomes" id="UP001056120"/>
    </source>
</evidence>
<sequence>MAAINHRGEEETGDSGHYSGCNLESSFKSRPSESSRWWTPEFERKVDNMLRSVVDRSDGVVDDSDLDLDEPQIKHLLQTAEAIKKDYPNEDWLPLTALIHDLRKVMLLPRFGELPQWADVGDTHPFSCASDESIVHYKYFKDNPNMNNPAYQTKNGIYAE</sequence>
<keyword evidence="2" id="KW-1185">Reference proteome</keyword>
<name>A0ACB9II62_9ASTR</name>
<reference evidence="1 2" key="2">
    <citation type="journal article" date="2022" name="Mol. Ecol. Resour.">
        <title>The genomes of chicory, endive, great burdock and yacon provide insights into Asteraceae paleo-polyploidization history and plant inulin production.</title>
        <authorList>
            <person name="Fan W."/>
            <person name="Wang S."/>
            <person name="Wang H."/>
            <person name="Wang A."/>
            <person name="Jiang F."/>
            <person name="Liu H."/>
            <person name="Zhao H."/>
            <person name="Xu D."/>
            <person name="Zhang Y."/>
        </authorList>
    </citation>
    <scope>NUCLEOTIDE SEQUENCE [LARGE SCALE GENOMIC DNA]</scope>
    <source>
        <strain evidence="2">cv. Yunnan</strain>
        <tissue evidence="1">Leaves</tissue>
    </source>
</reference>
<comment type="caution">
    <text evidence="1">The sequence shown here is derived from an EMBL/GenBank/DDBJ whole genome shotgun (WGS) entry which is preliminary data.</text>
</comment>